<comment type="caution">
    <text evidence="2">The sequence shown here is derived from an EMBL/GenBank/DDBJ whole genome shotgun (WGS) entry which is preliminary data.</text>
</comment>
<reference evidence="2 3" key="1">
    <citation type="submission" date="2020-10" db="EMBL/GenBank/DDBJ databases">
        <authorList>
            <person name="Castelo-Branco R."/>
            <person name="Eusebio N."/>
            <person name="Adriana R."/>
            <person name="Vieira A."/>
            <person name="Brugerolle De Fraissinette N."/>
            <person name="Rezende De Castro R."/>
            <person name="Schneider M.P."/>
            <person name="Vasconcelos V."/>
            <person name="Leao P.N."/>
        </authorList>
    </citation>
    <scope>NUCLEOTIDE SEQUENCE [LARGE SCALE GENOMIC DNA]</scope>
    <source>
        <strain evidence="2 3">LEGE 00031</strain>
    </source>
</reference>
<dbReference type="EMBL" id="JADEVV010000057">
    <property type="protein sequence ID" value="MBE9255294.1"/>
    <property type="molecule type" value="Genomic_DNA"/>
</dbReference>
<gene>
    <name evidence="2" type="ORF">IQ217_15915</name>
</gene>
<sequence length="261" mass="28873">MTQKPINISVIRFFLFLGLLGALLLPQNPLLAGEKNTRVKPRPVRWQPPTDVGQSGRRTGNPPRTVLGGSRNGCGASGDLPLTALIPKSYEGRVGVESPVIYVYFPYDQGTTYPVSFTLKTWQNGAEAVLMDRQWQVPAQAGLLPIPLPEDLELEQGLVYRWHFTVDCGGPHNTAIDYVEGSLSLDPEALSPVLLAQLTTMTPMEKVELYFQQGWWYDAIHSLLTLEEDNTFTLTELWAQLLAHEGLSSLSPIPDISSSDQ</sequence>
<evidence type="ECO:0000256" key="1">
    <source>
        <dbReference type="SAM" id="MobiDB-lite"/>
    </source>
</evidence>
<dbReference type="RefSeq" id="WP_194020702.1">
    <property type="nucleotide sequence ID" value="NZ_JADEVV010000057.1"/>
</dbReference>
<organism evidence="2 3">
    <name type="scientific">Synechocystis salina LEGE 00031</name>
    <dbReference type="NCBI Taxonomy" id="1828736"/>
    <lineage>
        <taxon>Bacteria</taxon>
        <taxon>Bacillati</taxon>
        <taxon>Cyanobacteriota</taxon>
        <taxon>Cyanophyceae</taxon>
        <taxon>Synechococcales</taxon>
        <taxon>Merismopediaceae</taxon>
        <taxon>Synechocystis</taxon>
    </lineage>
</organism>
<feature type="region of interest" description="Disordered" evidence="1">
    <location>
        <begin position="41"/>
        <end position="72"/>
    </location>
</feature>
<evidence type="ECO:0000313" key="2">
    <source>
        <dbReference type="EMBL" id="MBE9255294.1"/>
    </source>
</evidence>
<dbReference type="Proteomes" id="UP000658720">
    <property type="component" value="Unassembled WGS sequence"/>
</dbReference>
<keyword evidence="3" id="KW-1185">Reference proteome</keyword>
<dbReference type="Pfam" id="PF06051">
    <property type="entry name" value="DUF928"/>
    <property type="match status" value="1"/>
</dbReference>
<name>A0ABR9VVB4_9SYNC</name>
<proteinExistence type="predicted"/>
<accession>A0ABR9VVB4</accession>
<evidence type="ECO:0000313" key="3">
    <source>
        <dbReference type="Proteomes" id="UP000658720"/>
    </source>
</evidence>
<protein>
    <submittedName>
        <fullName evidence="2">DUF928 domain-containing protein</fullName>
    </submittedName>
</protein>
<dbReference type="InterPro" id="IPR010328">
    <property type="entry name" value="DUF928"/>
</dbReference>